<keyword evidence="10" id="KW-1185">Reference proteome</keyword>
<sequence>MSPWHDQKAADSVCNAAETWGFFQIVNHGVPLGVLEDVKEATQLFFKLPAAEKRKYSKENSPTSNVRFGTSFTPEAEKALEWKNYLSLFYVTDDEASTFWPPGHIWISKLAFTYMQQLKLQPIQQMKEPLPYTSICFFLSFSLTFVPFKGCCYAACISQLPRISNLLAFHVYSLFVFKNQAQEFIRSSELVIKKLVHVLMRRLNVSEIHEQKESMLMGSKRINLNYYPICPNPELTIRVGRHLDVSTLTVLQDDIGGLYVQKIWIPIVGSMSPRSADRW</sequence>
<dbReference type="Pfam" id="PF14226">
    <property type="entry name" value="DIOX_N"/>
    <property type="match status" value="1"/>
</dbReference>
<evidence type="ECO:0000259" key="8">
    <source>
        <dbReference type="Pfam" id="PF14226"/>
    </source>
</evidence>
<evidence type="ECO:0000313" key="10">
    <source>
        <dbReference type="Proteomes" id="UP001188597"/>
    </source>
</evidence>
<dbReference type="PANTHER" id="PTHR10209">
    <property type="entry name" value="OXIDOREDUCTASE, 2OG-FE II OXYGENASE FAMILY PROTEIN"/>
    <property type="match status" value="1"/>
</dbReference>
<dbReference type="GO" id="GO:0046872">
    <property type="term" value="F:metal ion binding"/>
    <property type="evidence" value="ECO:0007669"/>
    <property type="project" value="UniProtKB-KW"/>
</dbReference>
<comment type="cofactor">
    <cofactor evidence="1">
        <name>L-ascorbate</name>
        <dbReference type="ChEBI" id="CHEBI:38290"/>
    </cofactor>
</comment>
<evidence type="ECO:0000313" key="9">
    <source>
        <dbReference type="EMBL" id="KAK3014759.1"/>
    </source>
</evidence>
<keyword evidence="3" id="KW-0479">Metal-binding</keyword>
<keyword evidence="6" id="KW-0408">Iron</keyword>
<evidence type="ECO:0000256" key="6">
    <source>
        <dbReference type="ARBA" id="ARBA00023004"/>
    </source>
</evidence>
<keyword evidence="4" id="KW-0223">Dioxygenase</keyword>
<feature type="domain" description="Non-haem dioxygenase N-terminal" evidence="8">
    <location>
        <begin position="5"/>
        <end position="98"/>
    </location>
</feature>
<dbReference type="GO" id="GO:0051213">
    <property type="term" value="F:dioxygenase activity"/>
    <property type="evidence" value="ECO:0007669"/>
    <property type="project" value="UniProtKB-KW"/>
</dbReference>
<dbReference type="Pfam" id="PF03171">
    <property type="entry name" value="2OG-FeII_Oxy"/>
    <property type="match status" value="1"/>
</dbReference>
<accession>A0AA89AS23</accession>
<dbReference type="Gene3D" id="2.60.120.330">
    <property type="entry name" value="B-lactam Antibiotic, Isopenicillin N Synthase, Chain"/>
    <property type="match status" value="2"/>
</dbReference>
<dbReference type="InterPro" id="IPR027443">
    <property type="entry name" value="IPNS-like_sf"/>
</dbReference>
<dbReference type="EMBL" id="JAVXUP010001194">
    <property type="protein sequence ID" value="KAK3014759.1"/>
    <property type="molecule type" value="Genomic_DNA"/>
</dbReference>
<dbReference type="Proteomes" id="UP001188597">
    <property type="component" value="Unassembled WGS sequence"/>
</dbReference>
<dbReference type="AlphaFoldDB" id="A0AA89AS23"/>
<organism evidence="9 10">
    <name type="scientific">Escallonia herrerae</name>
    <dbReference type="NCBI Taxonomy" id="1293975"/>
    <lineage>
        <taxon>Eukaryota</taxon>
        <taxon>Viridiplantae</taxon>
        <taxon>Streptophyta</taxon>
        <taxon>Embryophyta</taxon>
        <taxon>Tracheophyta</taxon>
        <taxon>Spermatophyta</taxon>
        <taxon>Magnoliopsida</taxon>
        <taxon>eudicotyledons</taxon>
        <taxon>Gunneridae</taxon>
        <taxon>Pentapetalae</taxon>
        <taxon>asterids</taxon>
        <taxon>campanulids</taxon>
        <taxon>Escalloniales</taxon>
        <taxon>Escalloniaceae</taxon>
        <taxon>Escallonia</taxon>
    </lineage>
</organism>
<gene>
    <name evidence="9" type="ORF">RJ639_007944</name>
</gene>
<feature type="domain" description="Isopenicillin N synthase-like Fe(2+) 2OG dioxygenase" evidence="7">
    <location>
        <begin position="223"/>
        <end position="267"/>
    </location>
</feature>
<evidence type="ECO:0000256" key="4">
    <source>
        <dbReference type="ARBA" id="ARBA00022964"/>
    </source>
</evidence>
<protein>
    <submittedName>
        <fullName evidence="9">Uncharacterized protein</fullName>
    </submittedName>
</protein>
<evidence type="ECO:0000256" key="5">
    <source>
        <dbReference type="ARBA" id="ARBA00023002"/>
    </source>
</evidence>
<dbReference type="InterPro" id="IPR044861">
    <property type="entry name" value="IPNS-like_FE2OG_OXY"/>
</dbReference>
<evidence type="ECO:0000256" key="1">
    <source>
        <dbReference type="ARBA" id="ARBA00001961"/>
    </source>
</evidence>
<reference evidence="9" key="1">
    <citation type="submission" date="2022-12" db="EMBL/GenBank/DDBJ databases">
        <title>Draft genome assemblies for two species of Escallonia (Escalloniales).</title>
        <authorList>
            <person name="Chanderbali A."/>
            <person name="Dervinis C."/>
            <person name="Anghel I."/>
            <person name="Soltis D."/>
            <person name="Soltis P."/>
            <person name="Zapata F."/>
        </authorList>
    </citation>
    <scope>NUCLEOTIDE SEQUENCE</scope>
    <source>
        <strain evidence="9">UCBG64.0493</strain>
        <tissue evidence="9">Leaf</tissue>
    </source>
</reference>
<comment type="caution">
    <text evidence="9">The sequence shown here is derived from an EMBL/GenBank/DDBJ whole genome shotgun (WGS) entry which is preliminary data.</text>
</comment>
<keyword evidence="5" id="KW-0560">Oxidoreductase</keyword>
<evidence type="ECO:0000256" key="2">
    <source>
        <dbReference type="ARBA" id="ARBA00008056"/>
    </source>
</evidence>
<proteinExistence type="inferred from homology"/>
<evidence type="ECO:0000256" key="3">
    <source>
        <dbReference type="ARBA" id="ARBA00022723"/>
    </source>
</evidence>
<dbReference type="PANTHER" id="PTHR10209:SF243">
    <property type="entry name" value="FERULOYL COA ORTHO-HYDROXYLASE 1-RELATED"/>
    <property type="match status" value="1"/>
</dbReference>
<dbReference type="InterPro" id="IPR026992">
    <property type="entry name" value="DIOX_N"/>
</dbReference>
<name>A0AA89AS23_9ASTE</name>
<comment type="similarity">
    <text evidence="2">Belongs to the iron/ascorbate-dependent oxidoreductase family.</text>
</comment>
<evidence type="ECO:0000259" key="7">
    <source>
        <dbReference type="Pfam" id="PF03171"/>
    </source>
</evidence>
<dbReference type="SUPFAM" id="SSF51197">
    <property type="entry name" value="Clavaminate synthase-like"/>
    <property type="match status" value="1"/>
</dbReference>